<accession>A0AAV4SI22</accession>
<sequence>MLWVPCLRISNYDKKCKYPKLEEETSWFQSFVSNNLPNSFLPYYKESNQFKQPSGAELSSSALICPRPAVPPQHKSIIDFRGL</sequence>
<name>A0AAV4SI22_CAEEX</name>
<dbReference type="AlphaFoldDB" id="A0AAV4SI22"/>
<organism evidence="1 2">
    <name type="scientific">Caerostris extrusa</name>
    <name type="common">Bark spider</name>
    <name type="synonym">Caerostris bankana</name>
    <dbReference type="NCBI Taxonomy" id="172846"/>
    <lineage>
        <taxon>Eukaryota</taxon>
        <taxon>Metazoa</taxon>
        <taxon>Ecdysozoa</taxon>
        <taxon>Arthropoda</taxon>
        <taxon>Chelicerata</taxon>
        <taxon>Arachnida</taxon>
        <taxon>Araneae</taxon>
        <taxon>Araneomorphae</taxon>
        <taxon>Entelegynae</taxon>
        <taxon>Araneoidea</taxon>
        <taxon>Araneidae</taxon>
        <taxon>Caerostris</taxon>
    </lineage>
</organism>
<evidence type="ECO:0000313" key="1">
    <source>
        <dbReference type="EMBL" id="GIY33589.1"/>
    </source>
</evidence>
<keyword evidence="2" id="KW-1185">Reference proteome</keyword>
<evidence type="ECO:0000313" key="2">
    <source>
        <dbReference type="Proteomes" id="UP001054945"/>
    </source>
</evidence>
<proteinExistence type="predicted"/>
<protein>
    <submittedName>
        <fullName evidence="1">Uncharacterized protein</fullName>
    </submittedName>
</protein>
<comment type="caution">
    <text evidence="1">The sequence shown here is derived from an EMBL/GenBank/DDBJ whole genome shotgun (WGS) entry which is preliminary data.</text>
</comment>
<gene>
    <name evidence="1" type="ORF">CEXT_32621</name>
</gene>
<reference evidence="1 2" key="1">
    <citation type="submission" date="2021-06" db="EMBL/GenBank/DDBJ databases">
        <title>Caerostris extrusa draft genome.</title>
        <authorList>
            <person name="Kono N."/>
            <person name="Arakawa K."/>
        </authorList>
    </citation>
    <scope>NUCLEOTIDE SEQUENCE [LARGE SCALE GENOMIC DNA]</scope>
</reference>
<dbReference type="Proteomes" id="UP001054945">
    <property type="component" value="Unassembled WGS sequence"/>
</dbReference>
<dbReference type="EMBL" id="BPLR01009662">
    <property type="protein sequence ID" value="GIY33589.1"/>
    <property type="molecule type" value="Genomic_DNA"/>
</dbReference>